<evidence type="ECO:0000256" key="3">
    <source>
        <dbReference type="SAM" id="MobiDB-lite"/>
    </source>
</evidence>
<organism evidence="5 6">
    <name type="scientific">Mycolicibacterium frederiksbergense</name>
    <dbReference type="NCBI Taxonomy" id="117567"/>
    <lineage>
        <taxon>Bacteria</taxon>
        <taxon>Bacillati</taxon>
        <taxon>Actinomycetota</taxon>
        <taxon>Actinomycetes</taxon>
        <taxon>Mycobacteriales</taxon>
        <taxon>Mycobacteriaceae</taxon>
        <taxon>Mycolicibacterium</taxon>
    </lineage>
</organism>
<proteinExistence type="predicted"/>
<feature type="region of interest" description="Disordered" evidence="3">
    <location>
        <begin position="1"/>
        <end position="23"/>
    </location>
</feature>
<gene>
    <name evidence="5" type="ORF">EXE63_24595</name>
</gene>
<evidence type="ECO:0000256" key="4">
    <source>
        <dbReference type="SAM" id="Phobius"/>
    </source>
</evidence>
<keyword evidence="4" id="KW-0812">Transmembrane</keyword>
<dbReference type="EMBL" id="CP038799">
    <property type="protein sequence ID" value="QIV83713.1"/>
    <property type="molecule type" value="Genomic_DNA"/>
</dbReference>
<keyword evidence="2 4" id="KW-0472">Membrane</keyword>
<dbReference type="Proteomes" id="UP000501849">
    <property type="component" value="Chromosome"/>
</dbReference>
<keyword evidence="6" id="KW-1185">Reference proteome</keyword>
<dbReference type="PANTHER" id="PTHR37042:SF4">
    <property type="entry name" value="OUTER MEMBRANE PROTEIN RV1973"/>
    <property type="match status" value="1"/>
</dbReference>
<evidence type="ECO:0000256" key="1">
    <source>
        <dbReference type="ARBA" id="ARBA00004370"/>
    </source>
</evidence>
<evidence type="ECO:0000313" key="5">
    <source>
        <dbReference type="EMBL" id="QIV83713.1"/>
    </source>
</evidence>
<dbReference type="PANTHER" id="PTHR37042">
    <property type="entry name" value="OUTER MEMBRANE PROTEIN RV1973"/>
    <property type="match status" value="1"/>
</dbReference>
<comment type="subcellular location">
    <subcellularLocation>
        <location evidence="1">Membrane</location>
    </subcellularLocation>
</comment>
<evidence type="ECO:0008006" key="7">
    <source>
        <dbReference type="Google" id="ProtNLM"/>
    </source>
</evidence>
<dbReference type="GO" id="GO:0016020">
    <property type="term" value="C:membrane"/>
    <property type="evidence" value="ECO:0007669"/>
    <property type="project" value="UniProtKB-SubCell"/>
</dbReference>
<dbReference type="AlphaFoldDB" id="A0A6H0S867"/>
<evidence type="ECO:0000256" key="2">
    <source>
        <dbReference type="ARBA" id="ARBA00023136"/>
    </source>
</evidence>
<reference evidence="5 6" key="1">
    <citation type="submission" date="2019-04" db="EMBL/GenBank/DDBJ databases">
        <title>Draft, Whole-Genome Sequence of the Anthracene-degrading Mycobacterium frederiksbergense LB501T, Isolated from a Polycyclic Aromatic Hydrocarbon (PAH)-Contaminated Soil.</title>
        <authorList>
            <person name="Augelletti F."/>
        </authorList>
    </citation>
    <scope>NUCLEOTIDE SEQUENCE [LARGE SCALE GENOMIC DNA]</scope>
    <source>
        <strain evidence="5 6">LB 501T</strain>
    </source>
</reference>
<name>A0A6H0S867_9MYCO</name>
<sequence>MMSTRKPGETSPDADQADVADLSAEEAEALAAAAEAEAAAARARANVLRVQQAKATRAAEATAEVAADDPVGVDADNDVAAEDAEDGAVEDIDAIEDIDAADDVDDAEDDSDPVRRGGKLTSIVKYAAVILAVLGIAALASTSAWIVVKHQQAEQRRDLSAQFSAAARQGVVSLMSLDFNRAQQDVQRIIDNSTGQFREDFQSQAEEFAKVAESSKVVTEANVTATAVQTMTDDTADVLVAAASTITNAQGAKEDPRSWRLIVSVARDGDQIKMAKVEFAP</sequence>
<evidence type="ECO:0000313" key="6">
    <source>
        <dbReference type="Proteomes" id="UP000501849"/>
    </source>
</evidence>
<accession>A0A6H0S867</accession>
<keyword evidence="4" id="KW-1133">Transmembrane helix</keyword>
<feature type="transmembrane region" description="Helical" evidence="4">
    <location>
        <begin position="123"/>
        <end position="148"/>
    </location>
</feature>
<dbReference type="KEGG" id="mfre:EXE63_24595"/>
<protein>
    <recommendedName>
        <fullName evidence="7">Mce protein</fullName>
    </recommendedName>
</protein>